<dbReference type="InterPro" id="IPR001849">
    <property type="entry name" value="PH_domain"/>
</dbReference>
<feature type="compositionally biased region" description="Acidic residues" evidence="1">
    <location>
        <begin position="619"/>
        <end position="628"/>
    </location>
</feature>
<dbReference type="Gene3D" id="2.30.29.30">
    <property type="entry name" value="Pleckstrin-homology domain (PH domain)/Phosphotyrosine-binding domain (PTB)"/>
    <property type="match status" value="1"/>
</dbReference>
<dbReference type="Pfam" id="PF10300">
    <property type="entry name" value="Iml2-TPR_39"/>
    <property type="match status" value="1"/>
</dbReference>
<reference evidence="3" key="1">
    <citation type="submission" date="2014-11" db="EMBL/GenBank/DDBJ databases">
        <authorList>
            <person name="Otto D Thomas"/>
            <person name="Naeem Raeece"/>
        </authorList>
    </citation>
    <scope>NUCLEOTIDE SEQUENCE</scope>
</reference>
<gene>
    <name evidence="3" type="ORF">Cvel_19699</name>
</gene>
<feature type="compositionally biased region" description="Low complexity" evidence="1">
    <location>
        <begin position="1569"/>
        <end position="1580"/>
    </location>
</feature>
<accession>A0A0G4G0Q5</accession>
<feature type="region of interest" description="Disordered" evidence="1">
    <location>
        <begin position="902"/>
        <end position="1036"/>
    </location>
</feature>
<sequence length="1762" mass="192337">MGESTEQVVRSMWSFQAWRQHEGARRRHVFPVALLTLDGGNLPEAVLSSSCPQAHLPQQVTQAAVRQLERVLAATRGVVPMGSSKGVVPGQAFQWKELVSALWGKSPSVEIYTDSAPLLAQLESGSSKREPRMDGLLKYVRQELCALRTKVLWVFTKDQRADKHMKFIVERVKGRSALSVERKGLLLKRGRRLSRRIVRFYELHGDDLFCFNTQTCSSPKKRIHIPECFVSACRVPSLESLPRSRSDKTFQHNCIKLVASKSINPSDSNTNTRSNNTYFLYAESEEALQHVLEHIHHRCRPKSNALSSSYPKAAPHPSSKTANLNCSADQQHRMLHSSSLTLETSPEPPQRQQVRATRECRKRSPGCASNKRERERPSFRKNNNSLAGEDERDREGDEDLSAADIRSVLLAPGSSANASPTDSPGDASATVFALPQPRPPPQDPKDSAAVHVYPSPSTAVQGLHRFGTTAPIARGGDSEDQPEGCSLSLSLAASLEVDLSQLDLASLDAEDLQALAKQPLPAQRERAGTERREREREREKRTQNLGSRSERSQQSRQRRTHRGELSHRQRVQRTHSGAGTPSPAQKPMTEAVAEADEGADDSPGALEFSSDLDGLAFWEDVDGGEGDGEGPVQRPPPSLRTGPHGRRGGRDVQKGMGKIQEKRGRESLAFAAAGGAERGMVYRNGRLVTSGLSNGGRKNSDNINTSSGGGGLGSSSSTCANNTNEMEKAMRVDVHRRLSFIHDLVWDFQLTAAERELQTFEEEEGENSQAALIHLEVALFRALVSGRRTDLEAAWRRALDADRLREGLQRRLRNVKGETLRLLSLRVHQSRTKEKDLFSSSKFREVAAQEVLDSLAADALLFRSVLTALQGHRIEAFFVFRQAWLLLRRIEVSQSALISAFVDEQEQRESTTSSPPSEDNPHHRQPTSSRSPSPPVRAASPPRWSQIGIIKKEDQHGAPATVGPRGPMIARTAPVRIPCNKKTSESSVPSQSQHGGGGGSIATNPLNSSGLSDPHGRCPRSSGEQASPVRATDDLDAGMVSGSTEEFEENISAADFPLPFPAAVDMNSQEGDREGEAVSVYSGKRLESDHRDRERLERWDRALQCSCSSRFKTLLEAEERRKKDEEVLSSKQPPVDRHVLQLLSTCHRCLASRALTGLGIFYVIVSLVPGSIAPLLRLAGFVVDKERGRRYLDACAVEGNRPRAPLAALVLSLFHLDMQPDVERAGQLLTSVLERHPASGLPLWAASVLAWRHGCIQDAVFLVQRALNACAGDEGTLERRREPTDPLSPSIPGPEALVRHAFYLKYEMGWFLFMKCEWAPALSFLLEVASVSVRIKPPAHLCMGTGRRGIEAVHAVASCTRDTEKSVLLPTNAQCCLCLQVAACALMLGEILDAVLWLEACEAVAFSAKRHPSAALLLPSGAGGVESGTSAGSAKGERQSFNMEGAAFSIGGGDRAKVKEDFGKLAAFHRVRLLQDPAESALLLPFELLYLLKHFSRLPPNLLNRVHAGVCLVGEGSASAVCRDFPSGRAALAAADSLEASIANLDVHPNALVPSSQSCLSSVAFPQRTGGETETETPGGMSADTRVDRKGDPPAFPSSVHPRSLFGRYISTSGDVCARAYAERRAEIEEREAGVAPEARNADIALSRWHAGAHVTALTLRTAALLHMGAQTAAGALVPHLREVLEAFSTNLPAPLAHSVPHAFYWAARAFLLMGDSGHAVESLEAGLYLLRRGKRPIFAVQSKMQKVLKDIRETGGIRYNE</sequence>
<feature type="region of interest" description="Disordered" evidence="1">
    <location>
        <begin position="412"/>
        <end position="451"/>
    </location>
</feature>
<feature type="domain" description="PH" evidence="2">
    <location>
        <begin position="180"/>
        <end position="302"/>
    </location>
</feature>
<evidence type="ECO:0000313" key="3">
    <source>
        <dbReference type="EMBL" id="CEM21642.1"/>
    </source>
</evidence>
<feature type="compositionally biased region" description="Basic and acidic residues" evidence="1">
    <location>
        <begin position="523"/>
        <end position="553"/>
    </location>
</feature>
<evidence type="ECO:0000256" key="1">
    <source>
        <dbReference type="SAM" id="MobiDB-lite"/>
    </source>
</evidence>
<feature type="compositionally biased region" description="Low complexity" evidence="1">
    <location>
        <begin position="926"/>
        <end position="945"/>
    </location>
</feature>
<dbReference type="InterPro" id="IPR019412">
    <property type="entry name" value="IML2/TPR_39"/>
</dbReference>
<name>A0A0G4G0Q5_9ALVE</name>
<feature type="region of interest" description="Disordered" evidence="1">
    <location>
        <begin position="1567"/>
        <end position="1587"/>
    </location>
</feature>
<dbReference type="VEuPathDB" id="CryptoDB:Cvel_19699"/>
<feature type="region of interest" description="Disordered" evidence="1">
    <location>
        <begin position="302"/>
        <end position="399"/>
    </location>
</feature>
<protein>
    <recommendedName>
        <fullName evidence="2">PH domain-containing protein</fullName>
    </recommendedName>
</protein>
<dbReference type="PANTHER" id="PTHR31859:SF1">
    <property type="entry name" value="TETRATRICOPEPTIDE REPEAT PROTEIN 39C"/>
    <property type="match status" value="1"/>
</dbReference>
<dbReference type="InterPro" id="IPR011993">
    <property type="entry name" value="PH-like_dom_sf"/>
</dbReference>
<dbReference type="EMBL" id="CDMZ01000794">
    <property type="protein sequence ID" value="CEM21642.1"/>
    <property type="molecule type" value="Genomic_DNA"/>
</dbReference>
<dbReference type="SMART" id="SM00233">
    <property type="entry name" value="PH"/>
    <property type="match status" value="1"/>
</dbReference>
<feature type="compositionally biased region" description="Polar residues" evidence="1">
    <location>
        <begin position="318"/>
        <end position="329"/>
    </location>
</feature>
<dbReference type="CDD" id="cd00821">
    <property type="entry name" value="PH"/>
    <property type="match status" value="1"/>
</dbReference>
<proteinExistence type="predicted"/>
<evidence type="ECO:0000259" key="2">
    <source>
        <dbReference type="SMART" id="SM00233"/>
    </source>
</evidence>
<feature type="region of interest" description="Disordered" evidence="1">
    <location>
        <begin position="691"/>
        <end position="721"/>
    </location>
</feature>
<organism evidence="3">
    <name type="scientific">Chromera velia CCMP2878</name>
    <dbReference type="NCBI Taxonomy" id="1169474"/>
    <lineage>
        <taxon>Eukaryota</taxon>
        <taxon>Sar</taxon>
        <taxon>Alveolata</taxon>
        <taxon>Colpodellida</taxon>
        <taxon>Chromeraceae</taxon>
        <taxon>Chromera</taxon>
    </lineage>
</organism>
<feature type="compositionally biased region" description="Polar residues" evidence="1">
    <location>
        <begin position="574"/>
        <end position="583"/>
    </location>
</feature>
<dbReference type="PANTHER" id="PTHR31859">
    <property type="entry name" value="TETRATRICOPEPTIDE REPEAT PROTEIN 39 FAMILY MEMBER"/>
    <property type="match status" value="1"/>
</dbReference>
<dbReference type="SUPFAM" id="SSF50729">
    <property type="entry name" value="PH domain-like"/>
    <property type="match status" value="1"/>
</dbReference>
<feature type="compositionally biased region" description="Basic and acidic residues" evidence="1">
    <location>
        <begin position="648"/>
        <end position="665"/>
    </location>
</feature>
<feature type="region of interest" description="Disordered" evidence="1">
    <location>
        <begin position="515"/>
        <end position="665"/>
    </location>
</feature>
<feature type="compositionally biased region" description="Polar residues" evidence="1">
    <location>
        <begin position="1001"/>
        <end position="1011"/>
    </location>
</feature>
<feature type="compositionally biased region" description="Polar residues" evidence="1">
    <location>
        <begin position="336"/>
        <end position="355"/>
    </location>
</feature>